<protein>
    <submittedName>
        <fullName evidence="5">Stage II sporulation protein E (SpoIIE)</fullName>
    </submittedName>
</protein>
<dbReference type="GO" id="GO:0016791">
    <property type="term" value="F:phosphatase activity"/>
    <property type="evidence" value="ECO:0007669"/>
    <property type="project" value="TreeGrafter"/>
</dbReference>
<organism evidence="5 6">
    <name type="scientific">Raineya orbicola</name>
    <dbReference type="NCBI Taxonomy" id="2016530"/>
    <lineage>
        <taxon>Bacteria</taxon>
        <taxon>Pseudomonadati</taxon>
        <taxon>Bacteroidota</taxon>
        <taxon>Cytophagia</taxon>
        <taxon>Cytophagales</taxon>
        <taxon>Raineyaceae</taxon>
        <taxon>Raineya</taxon>
    </lineage>
</organism>
<feature type="domain" description="PPM-type phosphatase" evidence="4">
    <location>
        <begin position="272"/>
        <end position="508"/>
    </location>
</feature>
<dbReference type="PANTHER" id="PTHR43156:SF9">
    <property type="entry name" value="HAMP DOMAIN-CONTAINING PROTEIN"/>
    <property type="match status" value="1"/>
</dbReference>
<evidence type="ECO:0000256" key="3">
    <source>
        <dbReference type="SAM" id="Phobius"/>
    </source>
</evidence>
<evidence type="ECO:0000313" key="5">
    <source>
        <dbReference type="EMBL" id="PKQ67241.1"/>
    </source>
</evidence>
<feature type="transmembrane region" description="Helical" evidence="3">
    <location>
        <begin position="105"/>
        <end position="124"/>
    </location>
</feature>
<reference evidence="5 6" key="1">
    <citation type="submission" date="2017-06" db="EMBL/GenBank/DDBJ databases">
        <title>Raineya orbicola gen. nov., sp. nov. a slightly thermophilic bacterium of the phylum Bacteroidetes and the description of Raineyaceae fam. nov.</title>
        <authorList>
            <person name="Albuquerque L."/>
            <person name="Polonia A.R.M."/>
            <person name="Barroso C."/>
            <person name="Froufe H.J.C."/>
            <person name="Lage O."/>
            <person name="Lobo-Da-Cunha A."/>
            <person name="Egas C."/>
            <person name="Da Costa M.S."/>
        </authorList>
    </citation>
    <scope>NUCLEOTIDE SEQUENCE [LARGE SCALE GENOMIC DNA]</scope>
    <source>
        <strain evidence="5 6">SPSPC-11</strain>
    </source>
</reference>
<comment type="caution">
    <text evidence="5">The sequence shown here is derived from an EMBL/GenBank/DDBJ whole genome shotgun (WGS) entry which is preliminary data.</text>
</comment>
<dbReference type="Gene3D" id="3.60.40.10">
    <property type="entry name" value="PPM-type phosphatase domain"/>
    <property type="match status" value="1"/>
</dbReference>
<feature type="transmembrane region" description="Helical" evidence="3">
    <location>
        <begin position="57"/>
        <end position="74"/>
    </location>
</feature>
<evidence type="ECO:0000256" key="1">
    <source>
        <dbReference type="ARBA" id="ARBA00022801"/>
    </source>
</evidence>
<keyword evidence="3" id="KW-1133">Transmembrane helix</keyword>
<keyword evidence="2" id="KW-0175">Coiled coil</keyword>
<feature type="transmembrane region" description="Helical" evidence="3">
    <location>
        <begin position="30"/>
        <end position="50"/>
    </location>
</feature>
<keyword evidence="6" id="KW-1185">Reference proteome</keyword>
<dbReference type="InterPro" id="IPR036457">
    <property type="entry name" value="PPM-type-like_dom_sf"/>
</dbReference>
<name>A0A2N3IA84_9BACT</name>
<accession>A0A2N3IA84</accession>
<dbReference type="EMBL" id="NKXO01000036">
    <property type="protein sequence ID" value="PKQ67241.1"/>
    <property type="molecule type" value="Genomic_DNA"/>
</dbReference>
<keyword evidence="3" id="KW-0812">Transmembrane</keyword>
<keyword evidence="3" id="KW-0472">Membrane</keyword>
<feature type="coiled-coil region" evidence="2">
    <location>
        <begin position="201"/>
        <end position="260"/>
    </location>
</feature>
<feature type="transmembrane region" description="Helical" evidence="3">
    <location>
        <begin position="162"/>
        <end position="184"/>
    </location>
</feature>
<gene>
    <name evidence="5" type="ORF">Rain11_2103</name>
</gene>
<dbReference type="Pfam" id="PF07228">
    <property type="entry name" value="SpoIIE"/>
    <property type="match status" value="1"/>
</dbReference>
<dbReference type="PANTHER" id="PTHR43156">
    <property type="entry name" value="STAGE II SPORULATION PROTEIN E-RELATED"/>
    <property type="match status" value="1"/>
</dbReference>
<dbReference type="SMART" id="SM00331">
    <property type="entry name" value="PP2C_SIG"/>
    <property type="match status" value="1"/>
</dbReference>
<keyword evidence="1" id="KW-0378">Hydrolase</keyword>
<dbReference type="AlphaFoldDB" id="A0A2N3IA84"/>
<dbReference type="InterPro" id="IPR052016">
    <property type="entry name" value="Bact_Sigma-Reg"/>
</dbReference>
<feature type="transmembrane region" description="Helical" evidence="3">
    <location>
        <begin position="80"/>
        <end position="98"/>
    </location>
</feature>
<evidence type="ECO:0000313" key="6">
    <source>
        <dbReference type="Proteomes" id="UP000233387"/>
    </source>
</evidence>
<dbReference type="RefSeq" id="WP_101359369.1">
    <property type="nucleotide sequence ID" value="NZ_NKXO01000036.1"/>
</dbReference>
<dbReference type="InterPro" id="IPR001932">
    <property type="entry name" value="PPM-type_phosphatase-like_dom"/>
</dbReference>
<dbReference type="OrthoDB" id="974805at2"/>
<evidence type="ECO:0000256" key="2">
    <source>
        <dbReference type="SAM" id="Coils"/>
    </source>
</evidence>
<proteinExistence type="predicted"/>
<sequence>MLEFFHRLKNYFVPESHKTDVLLYKKAENIVEASLIGMAFLVLLLPANIYLELTNTLLTNFICVALLVASLFAFKKELPVIIFGNILSFLAFLLVLVATIETGGIYSPVISSFLVAGIIAFLYAGNFLGILWTILIVFTILTFAVLEYVGYKFSSAVIEHKLFFYTMVYVVLLGFVIYLIRFYVNILKNISKRNFLKTEKMEKYNQVLAQQQELIEKKNKELLKLYEDYDRQNKDLLLQKELLQTQNDELNRAYAELIDSVYYTKRIQEALLPSVEVIKPHFRDFMILYKPKEILSGDFYWFAEINQYLFLAVADCTGHGIPGAFMTVIGNDLLNRIIKEDYIFAPAEILKKLDKELHKTLQKESRFKADIISDGMDIALCRIDKESNEINFAGAKRPLFIANEGGVQEIKGSRFGIGGSSVIEKYFEEHRLIYSEDDVFYMSSDGFTDQFGGEYDTKFLTVHFKEKLKLNYHKPLEYQRLYLNELHETWRGYINEQTDDILVVGFRI</sequence>
<feature type="transmembrane region" description="Helical" evidence="3">
    <location>
        <begin position="130"/>
        <end position="150"/>
    </location>
</feature>
<evidence type="ECO:0000259" key="4">
    <source>
        <dbReference type="SMART" id="SM00331"/>
    </source>
</evidence>
<dbReference type="Proteomes" id="UP000233387">
    <property type="component" value="Unassembled WGS sequence"/>
</dbReference>